<dbReference type="Proteomes" id="UP000500767">
    <property type="component" value="Chromosome"/>
</dbReference>
<name>A0A6M8HVL0_9PROT</name>
<dbReference type="KEGG" id="lck:HN018_21500"/>
<gene>
    <name evidence="5" type="ORF">HN018_21500</name>
</gene>
<dbReference type="PANTHER" id="PTHR48081">
    <property type="entry name" value="AB HYDROLASE SUPERFAMILY PROTEIN C4A8.06C"/>
    <property type="match status" value="1"/>
</dbReference>
<feature type="domain" description="Alpha/beta hydrolase fold-3" evidence="4">
    <location>
        <begin position="2"/>
        <end position="191"/>
    </location>
</feature>
<comment type="similarity">
    <text evidence="1">Belongs to the 'GDXG' lipolytic enzyme family.</text>
</comment>
<reference evidence="5 6" key="1">
    <citation type="journal article" date="2014" name="World J. Microbiol. Biotechnol.">
        <title>Biodiversity and physiological characteristics of Antarctic and Arctic lichens-associated bacteria.</title>
        <authorList>
            <person name="Lee Y.M."/>
            <person name="Kim E.H."/>
            <person name="Lee H.K."/>
            <person name="Hong S.G."/>
        </authorList>
    </citation>
    <scope>NUCLEOTIDE SEQUENCE [LARGE SCALE GENOMIC DNA]</scope>
    <source>
        <strain evidence="5 6">PAMC 26569</strain>
    </source>
</reference>
<keyword evidence="2 5" id="KW-0378">Hydrolase</keyword>
<dbReference type="InterPro" id="IPR033140">
    <property type="entry name" value="Lipase_GDXG_put_SER_AS"/>
</dbReference>
<dbReference type="AlphaFoldDB" id="A0A6M8HVL0"/>
<evidence type="ECO:0000259" key="4">
    <source>
        <dbReference type="Pfam" id="PF07859"/>
    </source>
</evidence>
<dbReference type="EMBL" id="CP053708">
    <property type="protein sequence ID" value="QKE92266.1"/>
    <property type="molecule type" value="Genomic_DNA"/>
</dbReference>
<feature type="active site" evidence="3">
    <location>
        <position position="64"/>
    </location>
</feature>
<proteinExistence type="inferred from homology"/>
<evidence type="ECO:0000313" key="5">
    <source>
        <dbReference type="EMBL" id="QKE92266.1"/>
    </source>
</evidence>
<organism evidence="5 6">
    <name type="scientific">Lichenicola cladoniae</name>
    <dbReference type="NCBI Taxonomy" id="1484109"/>
    <lineage>
        <taxon>Bacteria</taxon>
        <taxon>Pseudomonadati</taxon>
        <taxon>Pseudomonadota</taxon>
        <taxon>Alphaproteobacteria</taxon>
        <taxon>Acetobacterales</taxon>
        <taxon>Acetobacteraceae</taxon>
        <taxon>Lichenicola</taxon>
    </lineage>
</organism>
<sequence length="216" mass="22654">MMGSAKAYRGLASQLAARTGVAVFVLDYPLAPEHPFPAAFDATVAARRWLGESGFHRIALAGDSAGGALALGAAAKGDDQSPIIASVVVFSPWTDLTLSGASFTDPATHDPVFRPPQVLADAAMTYLAGADPEDGRASPLFDVPRSLPPLAIQVGSDEVLLDDARRYAEAANALGGIVLLDVYEGLHHVFQRSVESIQGARDAMDAAASFVTDHWR</sequence>
<protein>
    <submittedName>
        <fullName evidence="5">Alpha/beta hydrolase fold domain-containing protein</fullName>
    </submittedName>
</protein>
<dbReference type="PROSITE" id="PS01174">
    <property type="entry name" value="LIPASE_GDXG_SER"/>
    <property type="match status" value="1"/>
</dbReference>
<evidence type="ECO:0000256" key="1">
    <source>
        <dbReference type="ARBA" id="ARBA00010515"/>
    </source>
</evidence>
<dbReference type="SUPFAM" id="SSF53474">
    <property type="entry name" value="alpha/beta-Hydrolases"/>
    <property type="match status" value="1"/>
</dbReference>
<accession>A0A6M8HVL0</accession>
<dbReference type="InterPro" id="IPR029058">
    <property type="entry name" value="AB_hydrolase_fold"/>
</dbReference>
<dbReference type="InterPro" id="IPR013094">
    <property type="entry name" value="AB_hydrolase_3"/>
</dbReference>
<dbReference type="Gene3D" id="3.40.50.1820">
    <property type="entry name" value="alpha/beta hydrolase"/>
    <property type="match status" value="1"/>
</dbReference>
<dbReference type="InterPro" id="IPR050300">
    <property type="entry name" value="GDXG_lipolytic_enzyme"/>
</dbReference>
<dbReference type="PANTHER" id="PTHR48081:SF30">
    <property type="entry name" value="ACETYL-HYDROLASE LIPR-RELATED"/>
    <property type="match status" value="1"/>
</dbReference>
<dbReference type="Pfam" id="PF07859">
    <property type="entry name" value="Abhydrolase_3"/>
    <property type="match status" value="1"/>
</dbReference>
<dbReference type="GO" id="GO:0004806">
    <property type="term" value="F:triacylglycerol lipase activity"/>
    <property type="evidence" value="ECO:0007669"/>
    <property type="project" value="TreeGrafter"/>
</dbReference>
<evidence type="ECO:0000313" key="6">
    <source>
        <dbReference type="Proteomes" id="UP000500767"/>
    </source>
</evidence>
<keyword evidence="6" id="KW-1185">Reference proteome</keyword>
<evidence type="ECO:0000256" key="3">
    <source>
        <dbReference type="PROSITE-ProRule" id="PRU10038"/>
    </source>
</evidence>
<evidence type="ECO:0000256" key="2">
    <source>
        <dbReference type="ARBA" id="ARBA00022801"/>
    </source>
</evidence>